<dbReference type="Gramene" id="OBART05G15320.1">
    <property type="protein sequence ID" value="OBART05G15320.1"/>
    <property type="gene ID" value="OBART05G15320"/>
</dbReference>
<organism evidence="2">
    <name type="scientific">Oryza barthii</name>
    <dbReference type="NCBI Taxonomy" id="65489"/>
    <lineage>
        <taxon>Eukaryota</taxon>
        <taxon>Viridiplantae</taxon>
        <taxon>Streptophyta</taxon>
        <taxon>Embryophyta</taxon>
        <taxon>Tracheophyta</taxon>
        <taxon>Spermatophyta</taxon>
        <taxon>Magnoliopsida</taxon>
        <taxon>Liliopsida</taxon>
        <taxon>Poales</taxon>
        <taxon>Poaceae</taxon>
        <taxon>BOP clade</taxon>
        <taxon>Oryzoideae</taxon>
        <taxon>Oryzeae</taxon>
        <taxon>Oryzinae</taxon>
        <taxon>Oryza</taxon>
    </lineage>
</organism>
<feature type="region of interest" description="Disordered" evidence="1">
    <location>
        <begin position="28"/>
        <end position="70"/>
    </location>
</feature>
<dbReference type="Proteomes" id="UP000026960">
    <property type="component" value="Chromosome 5"/>
</dbReference>
<dbReference type="EnsemblPlants" id="OBART05G15320.1">
    <property type="protein sequence ID" value="OBART05G15320.1"/>
    <property type="gene ID" value="OBART05G15320"/>
</dbReference>
<proteinExistence type="predicted"/>
<dbReference type="HOGENOM" id="CLU_2761782_0_0_1"/>
<evidence type="ECO:0000313" key="2">
    <source>
        <dbReference type="EnsemblPlants" id="OBART05G15320.1"/>
    </source>
</evidence>
<name>A0A0D3G797_9ORYZ</name>
<reference evidence="2" key="1">
    <citation type="journal article" date="2009" name="Rice">
        <title>De Novo Next Generation Sequencing of Plant Genomes.</title>
        <authorList>
            <person name="Rounsley S."/>
            <person name="Marri P.R."/>
            <person name="Yu Y."/>
            <person name="He R."/>
            <person name="Sisneros N."/>
            <person name="Goicoechea J.L."/>
            <person name="Lee S.J."/>
            <person name="Angelova A."/>
            <person name="Kudrna D."/>
            <person name="Luo M."/>
            <person name="Affourtit J."/>
            <person name="Desany B."/>
            <person name="Knight J."/>
            <person name="Niazi F."/>
            <person name="Egholm M."/>
            <person name="Wing R.A."/>
        </authorList>
    </citation>
    <scope>NUCLEOTIDE SEQUENCE [LARGE SCALE GENOMIC DNA]</scope>
    <source>
        <strain evidence="2">cv. IRGC 105608</strain>
    </source>
</reference>
<evidence type="ECO:0000313" key="3">
    <source>
        <dbReference type="Proteomes" id="UP000026960"/>
    </source>
</evidence>
<reference evidence="2" key="2">
    <citation type="submission" date="2015-03" db="UniProtKB">
        <authorList>
            <consortium name="EnsemblPlants"/>
        </authorList>
    </citation>
    <scope>IDENTIFICATION</scope>
</reference>
<sequence length="70" mass="7711">MKEAKNWQEGHTHNAKFIFEKVVDKASTRCTGGDGMDEASIEAVREGREREGRAETPPSGKPYPHRGLAG</sequence>
<dbReference type="PaxDb" id="65489-OBART05G15320.1"/>
<dbReference type="AlphaFoldDB" id="A0A0D3G797"/>
<feature type="compositionally biased region" description="Basic and acidic residues" evidence="1">
    <location>
        <begin position="43"/>
        <end position="54"/>
    </location>
</feature>
<protein>
    <submittedName>
        <fullName evidence="2">Uncharacterized protein</fullName>
    </submittedName>
</protein>
<evidence type="ECO:0000256" key="1">
    <source>
        <dbReference type="SAM" id="MobiDB-lite"/>
    </source>
</evidence>
<keyword evidence="3" id="KW-1185">Reference proteome</keyword>
<accession>A0A0D3G797</accession>